<reference evidence="2 3" key="1">
    <citation type="submission" date="2020-08" db="EMBL/GenBank/DDBJ databases">
        <authorList>
            <person name="Kim C.M."/>
        </authorList>
    </citation>
    <scope>NUCLEOTIDE SEQUENCE [LARGE SCALE GENOMIC DNA]</scope>
    <source>
        <strain evidence="2 3">UL070</strain>
    </source>
</reference>
<dbReference type="AlphaFoldDB" id="A0A7W4LMQ2"/>
<organism evidence="2 3">
    <name type="scientific">Aquipseudomonas ullengensis</name>
    <dbReference type="NCBI Taxonomy" id="2759166"/>
    <lineage>
        <taxon>Bacteria</taxon>
        <taxon>Pseudomonadati</taxon>
        <taxon>Pseudomonadota</taxon>
        <taxon>Gammaproteobacteria</taxon>
        <taxon>Pseudomonadales</taxon>
        <taxon>Pseudomonadaceae</taxon>
        <taxon>Aquipseudomonas</taxon>
    </lineage>
</organism>
<evidence type="ECO:0000313" key="3">
    <source>
        <dbReference type="Proteomes" id="UP000542720"/>
    </source>
</evidence>
<dbReference type="EMBL" id="JACJUD010000004">
    <property type="protein sequence ID" value="MBB2495979.1"/>
    <property type="molecule type" value="Genomic_DNA"/>
</dbReference>
<evidence type="ECO:0000313" key="2">
    <source>
        <dbReference type="EMBL" id="MBB2495979.1"/>
    </source>
</evidence>
<evidence type="ECO:0000259" key="1">
    <source>
        <dbReference type="Pfam" id="PF13699"/>
    </source>
</evidence>
<proteinExistence type="predicted"/>
<sequence>MRHSVACLCARRVCQDARLTTTGIRHLLARNKIVERVGLIVLALGISLSAQADTCPAGQFEVCLGLCLCVPDPQKVQEEVSNTAAPALADWMQRSRDVAVSEGIASLPPAIRQQLLPYYASPVLDAARYKIGSSDQRGLATAMLQNPDIRAVTLIDVIVFRTERDAADVALWAHELQHVQQYQEWGVQQFALRYTRDADAVEAPAYAIQIQVSKALRQAKL</sequence>
<protein>
    <submittedName>
        <fullName evidence="2">DUF4157 domain-containing protein</fullName>
    </submittedName>
</protein>
<dbReference type="InterPro" id="IPR025295">
    <property type="entry name" value="eCIS_core_dom"/>
</dbReference>
<dbReference type="Pfam" id="PF13699">
    <property type="entry name" value="eCIS_core"/>
    <property type="match status" value="1"/>
</dbReference>
<name>A0A7W4LMQ2_9GAMM</name>
<dbReference type="Proteomes" id="UP000542720">
    <property type="component" value="Unassembled WGS sequence"/>
</dbReference>
<comment type="caution">
    <text evidence="2">The sequence shown here is derived from an EMBL/GenBank/DDBJ whole genome shotgun (WGS) entry which is preliminary data.</text>
</comment>
<accession>A0A7W4LMQ2</accession>
<feature type="domain" description="eCIS core" evidence="1">
    <location>
        <begin position="108"/>
        <end position="185"/>
    </location>
</feature>
<gene>
    <name evidence="2" type="ORF">H3H51_13200</name>
</gene>
<keyword evidence="3" id="KW-1185">Reference proteome</keyword>